<dbReference type="InterPro" id="IPR006641">
    <property type="entry name" value="YqgF/RNaseH-like_dom"/>
</dbReference>
<dbReference type="SUPFAM" id="SSF50249">
    <property type="entry name" value="Nucleic acid-binding proteins"/>
    <property type="match status" value="1"/>
</dbReference>
<dbReference type="Pfam" id="PF09371">
    <property type="entry name" value="Tex_N"/>
    <property type="match status" value="1"/>
</dbReference>
<dbReference type="InterPro" id="IPR023323">
    <property type="entry name" value="Tex-like_dom_sf"/>
</dbReference>
<dbReference type="EMBL" id="JAVRHV010000005">
    <property type="protein sequence ID" value="MDT0553768.1"/>
    <property type="molecule type" value="Genomic_DNA"/>
</dbReference>
<dbReference type="SUPFAM" id="SSF47781">
    <property type="entry name" value="RuvA domain 2-like"/>
    <property type="match status" value="2"/>
</dbReference>
<dbReference type="SMART" id="SM00316">
    <property type="entry name" value="S1"/>
    <property type="match status" value="1"/>
</dbReference>
<dbReference type="InterPro" id="IPR003029">
    <property type="entry name" value="S1_domain"/>
</dbReference>
<dbReference type="Pfam" id="PF00575">
    <property type="entry name" value="S1"/>
    <property type="match status" value="1"/>
</dbReference>
<dbReference type="InterPro" id="IPR023319">
    <property type="entry name" value="Tex-like_HTH_dom_sf"/>
</dbReference>
<dbReference type="Gene3D" id="1.10.150.310">
    <property type="entry name" value="Tex RuvX-like domain-like"/>
    <property type="match status" value="1"/>
</dbReference>
<dbReference type="InterPro" id="IPR055179">
    <property type="entry name" value="Tex-like_central_region"/>
</dbReference>
<dbReference type="InterPro" id="IPR032639">
    <property type="entry name" value="Tex_YqgF"/>
</dbReference>
<dbReference type="SUPFAM" id="SSF53098">
    <property type="entry name" value="Ribonuclease H-like"/>
    <property type="match status" value="1"/>
</dbReference>
<dbReference type="InterPro" id="IPR018974">
    <property type="entry name" value="Tex-like_N"/>
</dbReference>
<feature type="domain" description="S1 motif" evidence="1">
    <location>
        <begin position="639"/>
        <end position="708"/>
    </location>
</feature>
<dbReference type="Pfam" id="PF16921">
    <property type="entry name" value="Tex_YqgF"/>
    <property type="match status" value="1"/>
</dbReference>
<reference evidence="2 3" key="1">
    <citation type="submission" date="2023-09" db="EMBL/GenBank/DDBJ databases">
        <authorList>
            <person name="Rey-Velasco X."/>
        </authorList>
    </citation>
    <scope>NUCLEOTIDE SEQUENCE [LARGE SCALE GENOMIC DNA]</scope>
    <source>
        <strain evidence="2 3">P050</strain>
    </source>
</reference>
<dbReference type="InterPro" id="IPR041692">
    <property type="entry name" value="HHH_9"/>
</dbReference>
<dbReference type="InterPro" id="IPR050437">
    <property type="entry name" value="Ribos_protein_bS1-like"/>
</dbReference>
<dbReference type="RefSeq" id="WP_311593853.1">
    <property type="nucleotide sequence ID" value="NZ_JAVRHV010000005.1"/>
</dbReference>
<dbReference type="InterPro" id="IPR044146">
    <property type="entry name" value="S1_Tex"/>
</dbReference>
<evidence type="ECO:0000313" key="2">
    <source>
        <dbReference type="EMBL" id="MDT0553768.1"/>
    </source>
</evidence>
<dbReference type="SUPFAM" id="SSF158832">
    <property type="entry name" value="Tex N-terminal region-like"/>
    <property type="match status" value="1"/>
</dbReference>
<dbReference type="Pfam" id="PF17674">
    <property type="entry name" value="HHH_9"/>
    <property type="match status" value="1"/>
</dbReference>
<dbReference type="InterPro" id="IPR012340">
    <property type="entry name" value="NA-bd_OB-fold"/>
</dbReference>
<gene>
    <name evidence="2" type="ORF">RM519_10965</name>
</gene>
<dbReference type="PANTHER" id="PTHR10724">
    <property type="entry name" value="30S RIBOSOMAL PROTEIN S1"/>
    <property type="match status" value="1"/>
</dbReference>
<name>A0ABU2Y9N0_9FLAO</name>
<dbReference type="Gene3D" id="2.40.50.140">
    <property type="entry name" value="Nucleic acid-binding proteins"/>
    <property type="match status" value="1"/>
</dbReference>
<dbReference type="InterPro" id="IPR037027">
    <property type="entry name" value="YqgF/RNaseH-like_dom_sf"/>
</dbReference>
<dbReference type="Proteomes" id="UP001252186">
    <property type="component" value="Unassembled WGS sequence"/>
</dbReference>
<dbReference type="PROSITE" id="PS50126">
    <property type="entry name" value="S1"/>
    <property type="match status" value="1"/>
</dbReference>
<accession>A0ABU2Y9N0</accession>
<evidence type="ECO:0000259" key="1">
    <source>
        <dbReference type="PROSITE" id="PS50126"/>
    </source>
</evidence>
<protein>
    <submittedName>
        <fullName evidence="2">Tex family protein</fullName>
    </submittedName>
</protein>
<organism evidence="2 3">
    <name type="scientific">Urechidicola vernalis</name>
    <dbReference type="NCBI Taxonomy" id="3075600"/>
    <lineage>
        <taxon>Bacteria</taxon>
        <taxon>Pseudomonadati</taxon>
        <taxon>Bacteroidota</taxon>
        <taxon>Flavobacteriia</taxon>
        <taxon>Flavobacteriales</taxon>
        <taxon>Flavobacteriaceae</taxon>
        <taxon>Urechidicola</taxon>
    </lineage>
</organism>
<dbReference type="SMART" id="SM00732">
    <property type="entry name" value="YqgFc"/>
    <property type="match status" value="1"/>
</dbReference>
<dbReference type="CDD" id="cd05685">
    <property type="entry name" value="S1_Tex"/>
    <property type="match status" value="1"/>
</dbReference>
<dbReference type="Gene3D" id="1.10.3500.10">
    <property type="entry name" value="Tex N-terminal region-like"/>
    <property type="match status" value="1"/>
</dbReference>
<comment type="caution">
    <text evidence="2">The sequence shown here is derived from an EMBL/GenBank/DDBJ whole genome shotgun (WGS) entry which is preliminary data.</text>
</comment>
<dbReference type="InterPro" id="IPR012337">
    <property type="entry name" value="RNaseH-like_sf"/>
</dbReference>
<sequence length="710" mass="79645">MSSQLIQFIKNFTNLSEASISNTVELLNEDCTVPFISRYRKERTGNLDEVQIGDIVKFKEQFEELNKRKSSILKALKEQEVLTDELQRKIESSDNLVVLEDLYLPYKKKRKTKAETARANGLEPLAKIIMSQRANDLDYIASKYVNAKVTNEDDALDGARHIIAEWINERTDIRNNIRWQLEKFAQITTKGVKTKITDEKAQKFRDYFDWSESLSRCPSHRLLAILRAEKEGFIRLKIEIDDERALDKIESRIIRSNNECADQIALAIKDAYKRLLLPALSNEILAKAKEKADETAINVFAKNLKQLLLGSPLGEKRILGIDPGFRTGCKVVCLNAQGDLKHNETIFPHAPQNKSIEAMKKISSLVNAHKIEAIAIGNGTASRETEQLIRKIRFDKEIQVFVVSEAGASIYSASKIAREEFPNYDVTVRGAVSIARRLADPLAELVKIDAKSIGVGQYQHDVDQSKLKKSLDAVVESCVNTIGVNINTASKPLLSYVSGIGPKLAENIVTYRNENGAFESRNEIKKVPRLGAKSFEQGAGFLRIKDAKNPLDDSAVHPESYLLVNRMAKEVKKSVDELIGNKTVLQQIDLHKYCTGSVGLPTLKDIISELEKPGADPRETAKVFTFNKDIRTINDLREGQLLPGIVNNITNFGCFVDVGIKESGLVHVSNLADKYVSDVSSIVALHQQVIVKVLEVDVQRKRIQLSMNYM</sequence>
<dbReference type="Gene3D" id="1.10.10.650">
    <property type="entry name" value="RuvA domain 2-like"/>
    <property type="match status" value="1"/>
</dbReference>
<dbReference type="InterPro" id="IPR010994">
    <property type="entry name" value="RuvA_2-like"/>
</dbReference>
<dbReference type="PANTHER" id="PTHR10724:SF10">
    <property type="entry name" value="S1 RNA-BINDING DOMAIN-CONTAINING PROTEIN 1"/>
    <property type="match status" value="1"/>
</dbReference>
<dbReference type="Pfam" id="PF22706">
    <property type="entry name" value="Tex_central_region"/>
    <property type="match status" value="1"/>
</dbReference>
<proteinExistence type="predicted"/>
<evidence type="ECO:0000313" key="3">
    <source>
        <dbReference type="Proteomes" id="UP001252186"/>
    </source>
</evidence>
<dbReference type="Gene3D" id="3.30.420.140">
    <property type="entry name" value="YqgF/RNase H-like domain"/>
    <property type="match status" value="1"/>
</dbReference>
<keyword evidence="3" id="KW-1185">Reference proteome</keyword>
<dbReference type="Pfam" id="PF12836">
    <property type="entry name" value="HHH_3"/>
    <property type="match status" value="1"/>
</dbReference>